<dbReference type="InterPro" id="IPR036188">
    <property type="entry name" value="FAD/NAD-bd_sf"/>
</dbReference>
<dbReference type="SUPFAM" id="SSF51905">
    <property type="entry name" value="FAD/NAD(P)-binding domain"/>
    <property type="match status" value="1"/>
</dbReference>
<name>A0A382LJ91_9ZZZZ</name>
<accession>A0A382LJ91</accession>
<gene>
    <name evidence="1" type="ORF">METZ01_LOCUS288111</name>
</gene>
<organism evidence="1">
    <name type="scientific">marine metagenome</name>
    <dbReference type="NCBI Taxonomy" id="408172"/>
    <lineage>
        <taxon>unclassified sequences</taxon>
        <taxon>metagenomes</taxon>
        <taxon>ecological metagenomes</taxon>
    </lineage>
</organism>
<sequence length="122" mass="13234">MESRYDVVIAGAGVNGLACAAILAKEGLSVCVVERNSWIGGGAVTREVTLPGFKHDLFGSSHVWIHINRDFKESLEPHLKEFGLKYLYQTDHITGHPDKSGGPGIVIYKDIEKTCQSIAIPG</sequence>
<dbReference type="PANTHER" id="PTHR10668">
    <property type="entry name" value="PHYTOENE DEHYDROGENASE"/>
    <property type="match status" value="1"/>
</dbReference>
<evidence type="ECO:0008006" key="2">
    <source>
        <dbReference type="Google" id="ProtNLM"/>
    </source>
</evidence>
<dbReference type="AlphaFoldDB" id="A0A382LJ91"/>
<dbReference type="Pfam" id="PF13450">
    <property type="entry name" value="NAD_binding_8"/>
    <property type="match status" value="1"/>
</dbReference>
<dbReference type="Gene3D" id="3.50.50.60">
    <property type="entry name" value="FAD/NAD(P)-binding domain"/>
    <property type="match status" value="1"/>
</dbReference>
<proteinExistence type="predicted"/>
<evidence type="ECO:0000313" key="1">
    <source>
        <dbReference type="EMBL" id="SVC35257.1"/>
    </source>
</evidence>
<feature type="non-terminal residue" evidence="1">
    <location>
        <position position="122"/>
    </location>
</feature>
<dbReference type="EMBL" id="UINC01086622">
    <property type="protein sequence ID" value="SVC35257.1"/>
    <property type="molecule type" value="Genomic_DNA"/>
</dbReference>
<protein>
    <recommendedName>
        <fullName evidence="2">FAD dependent oxidoreductase domain-containing protein</fullName>
    </recommendedName>
</protein>
<reference evidence="1" key="1">
    <citation type="submission" date="2018-05" db="EMBL/GenBank/DDBJ databases">
        <authorList>
            <person name="Lanie J.A."/>
            <person name="Ng W.-L."/>
            <person name="Kazmierczak K.M."/>
            <person name="Andrzejewski T.M."/>
            <person name="Davidsen T.M."/>
            <person name="Wayne K.J."/>
            <person name="Tettelin H."/>
            <person name="Glass J.I."/>
            <person name="Rusch D."/>
            <person name="Podicherti R."/>
            <person name="Tsui H.-C.T."/>
            <person name="Winkler M.E."/>
        </authorList>
    </citation>
    <scope>NUCLEOTIDE SEQUENCE</scope>
</reference>
<dbReference type="PANTHER" id="PTHR10668:SF103">
    <property type="entry name" value="PYRIDINE NUCLEOTIDE-DISULFIDE OXIDOREDUCTASE DOMAIN-CONTAINING PROTEIN 2"/>
    <property type="match status" value="1"/>
</dbReference>